<dbReference type="InterPro" id="IPR027417">
    <property type="entry name" value="P-loop_NTPase"/>
</dbReference>
<dbReference type="OrthoDB" id="10042850at2759"/>
<dbReference type="SUPFAM" id="SSF52540">
    <property type="entry name" value="P-loop containing nucleoside triphosphate hydrolases"/>
    <property type="match status" value="1"/>
</dbReference>
<organism evidence="8 9">
    <name type="scientific">Leptotrombidium deliense</name>
    <dbReference type="NCBI Taxonomy" id="299467"/>
    <lineage>
        <taxon>Eukaryota</taxon>
        <taxon>Metazoa</taxon>
        <taxon>Ecdysozoa</taxon>
        <taxon>Arthropoda</taxon>
        <taxon>Chelicerata</taxon>
        <taxon>Arachnida</taxon>
        <taxon>Acari</taxon>
        <taxon>Acariformes</taxon>
        <taxon>Trombidiformes</taxon>
        <taxon>Prostigmata</taxon>
        <taxon>Anystina</taxon>
        <taxon>Parasitengona</taxon>
        <taxon>Trombiculoidea</taxon>
        <taxon>Trombiculidae</taxon>
        <taxon>Leptotrombidium</taxon>
    </lineage>
</organism>
<evidence type="ECO:0000313" key="8">
    <source>
        <dbReference type="EMBL" id="RWS25315.1"/>
    </source>
</evidence>
<evidence type="ECO:0000313" key="9">
    <source>
        <dbReference type="Proteomes" id="UP000288716"/>
    </source>
</evidence>
<evidence type="ECO:0000256" key="2">
    <source>
        <dbReference type="ARBA" id="ARBA00005814"/>
    </source>
</evidence>
<dbReference type="GO" id="GO:0005524">
    <property type="term" value="F:ATP binding"/>
    <property type="evidence" value="ECO:0007669"/>
    <property type="project" value="InterPro"/>
</dbReference>
<dbReference type="Proteomes" id="UP000288716">
    <property type="component" value="Unassembled WGS sequence"/>
</dbReference>
<evidence type="ECO:0000259" key="7">
    <source>
        <dbReference type="Pfam" id="PF00005"/>
    </source>
</evidence>
<accession>A0A443SD06</accession>
<dbReference type="VEuPathDB" id="VectorBase:LDEU006725"/>
<dbReference type="GO" id="GO:0016020">
    <property type="term" value="C:membrane"/>
    <property type="evidence" value="ECO:0007669"/>
    <property type="project" value="UniProtKB-SubCell"/>
</dbReference>
<reference evidence="8 9" key="1">
    <citation type="journal article" date="2018" name="Gigascience">
        <title>Genomes of trombidid mites reveal novel predicted allergens and laterally-transferred genes associated with secondary metabolism.</title>
        <authorList>
            <person name="Dong X."/>
            <person name="Chaisiri K."/>
            <person name="Xia D."/>
            <person name="Armstrong S.D."/>
            <person name="Fang Y."/>
            <person name="Donnelly M.J."/>
            <person name="Kadowaki T."/>
            <person name="McGarry J.W."/>
            <person name="Darby A.C."/>
            <person name="Makepeace B.L."/>
        </authorList>
    </citation>
    <scope>NUCLEOTIDE SEQUENCE [LARGE SCALE GENOMIC DNA]</scope>
    <source>
        <strain evidence="8">UoL-UT</strain>
    </source>
</reference>
<dbReference type="InterPro" id="IPR017871">
    <property type="entry name" value="ABC_transporter-like_CS"/>
</dbReference>
<dbReference type="PROSITE" id="PS00211">
    <property type="entry name" value="ABC_TRANSPORTER_1"/>
    <property type="match status" value="1"/>
</dbReference>
<keyword evidence="6" id="KW-0472">Membrane</keyword>
<sequence length="296" mass="33104">MANSGDESSLGIDNVCLHIDKYLDDLEKTMDIGNSSLRRSSSFGFPSTSVSDDKNWSTVSKQSVRRYSLDNDLNKKESNWKNSSSLDVSETDINKALRLCWRNLSYTVEDKMWSQSKCPSVCGKHLRKLVLDRQSGEICSGQLTAIIGPSGAGKSTLLESLAGRRSSGLKGEVLVVYDDDYFESDSVIKVSFIGQKDEVIKVLTVRETLYFATRIKNYNRIKNRYFHERLVRSILKELSLDICAETRVSQISGGQLKRLSFAVELISGPDILMLDEPTSGLDSSSAFQCILLLRKL</sequence>
<evidence type="ECO:0000256" key="5">
    <source>
        <dbReference type="ARBA" id="ARBA00022989"/>
    </source>
</evidence>
<feature type="domain" description="ABC transporter" evidence="7">
    <location>
        <begin position="133"/>
        <end position="279"/>
    </location>
</feature>
<gene>
    <name evidence="8" type="ORF">B4U80_06507</name>
</gene>
<dbReference type="EMBL" id="NCKV01003848">
    <property type="protein sequence ID" value="RWS25315.1"/>
    <property type="molecule type" value="Genomic_DNA"/>
</dbReference>
<evidence type="ECO:0000256" key="1">
    <source>
        <dbReference type="ARBA" id="ARBA00004141"/>
    </source>
</evidence>
<dbReference type="AlphaFoldDB" id="A0A443SD06"/>
<keyword evidence="5" id="KW-1133">Transmembrane helix</keyword>
<comment type="similarity">
    <text evidence="2">Belongs to the ABC transporter superfamily. ABCG family. Eye pigment precursor importer (TC 3.A.1.204) subfamily.</text>
</comment>
<keyword evidence="3" id="KW-0813">Transport</keyword>
<dbReference type="GO" id="GO:0042626">
    <property type="term" value="F:ATPase-coupled transmembrane transporter activity"/>
    <property type="evidence" value="ECO:0007669"/>
    <property type="project" value="TreeGrafter"/>
</dbReference>
<keyword evidence="4" id="KW-0812">Transmembrane</keyword>
<evidence type="ECO:0000256" key="3">
    <source>
        <dbReference type="ARBA" id="ARBA00022448"/>
    </source>
</evidence>
<dbReference type="STRING" id="299467.A0A443SD06"/>
<dbReference type="Pfam" id="PF00005">
    <property type="entry name" value="ABC_tran"/>
    <property type="match status" value="1"/>
</dbReference>
<comment type="subcellular location">
    <subcellularLocation>
        <location evidence="1">Membrane</location>
        <topology evidence="1">Multi-pass membrane protein</topology>
    </subcellularLocation>
</comment>
<dbReference type="PANTHER" id="PTHR48041">
    <property type="entry name" value="ABC TRANSPORTER G FAMILY MEMBER 28"/>
    <property type="match status" value="1"/>
</dbReference>
<protein>
    <submittedName>
        <fullName evidence="8">ABC transporter-like protein 12</fullName>
    </submittedName>
</protein>
<dbReference type="InterPro" id="IPR003439">
    <property type="entry name" value="ABC_transporter-like_ATP-bd"/>
</dbReference>
<name>A0A443SD06_9ACAR</name>
<dbReference type="Gene3D" id="3.40.50.300">
    <property type="entry name" value="P-loop containing nucleotide triphosphate hydrolases"/>
    <property type="match status" value="1"/>
</dbReference>
<proteinExistence type="inferred from homology"/>
<dbReference type="PANTHER" id="PTHR48041:SF139">
    <property type="entry name" value="PROTEIN SCARLET"/>
    <property type="match status" value="1"/>
</dbReference>
<evidence type="ECO:0000256" key="6">
    <source>
        <dbReference type="ARBA" id="ARBA00023136"/>
    </source>
</evidence>
<feature type="non-terminal residue" evidence="8">
    <location>
        <position position="296"/>
    </location>
</feature>
<comment type="caution">
    <text evidence="8">The sequence shown here is derived from an EMBL/GenBank/DDBJ whole genome shotgun (WGS) entry which is preliminary data.</text>
</comment>
<dbReference type="GO" id="GO:0016887">
    <property type="term" value="F:ATP hydrolysis activity"/>
    <property type="evidence" value="ECO:0007669"/>
    <property type="project" value="InterPro"/>
</dbReference>
<evidence type="ECO:0000256" key="4">
    <source>
        <dbReference type="ARBA" id="ARBA00022692"/>
    </source>
</evidence>
<keyword evidence="9" id="KW-1185">Reference proteome</keyword>
<dbReference type="InterPro" id="IPR050352">
    <property type="entry name" value="ABCG_transporters"/>
</dbReference>